<dbReference type="GO" id="GO:0004540">
    <property type="term" value="F:RNA nuclease activity"/>
    <property type="evidence" value="ECO:0007669"/>
    <property type="project" value="InterPro"/>
</dbReference>
<dbReference type="EMBL" id="QBMP01000105">
    <property type="protein sequence ID" value="PZO55136.1"/>
    <property type="molecule type" value="Genomic_DNA"/>
</dbReference>
<dbReference type="GO" id="GO:0110001">
    <property type="term" value="C:toxin-antitoxin complex"/>
    <property type="evidence" value="ECO:0007669"/>
    <property type="project" value="InterPro"/>
</dbReference>
<reference evidence="1 2" key="2">
    <citation type="submission" date="2018-06" db="EMBL/GenBank/DDBJ databases">
        <title>Metagenomic assembly of (sub)arctic Cyanobacteria and their associated microbiome from non-axenic cultures.</title>
        <authorList>
            <person name="Baurain D."/>
        </authorList>
    </citation>
    <scope>NUCLEOTIDE SEQUENCE [LARGE SCALE GENOMIC DNA]</scope>
    <source>
        <strain evidence="1">ULC027bin1</strain>
    </source>
</reference>
<dbReference type="Proteomes" id="UP000249794">
    <property type="component" value="Unassembled WGS sequence"/>
</dbReference>
<protein>
    <submittedName>
        <fullName evidence="1">Toxin YhaV</fullName>
    </submittedName>
</protein>
<accession>A0A2W4XDC9</accession>
<organism evidence="1 2">
    <name type="scientific">Phormidesmis priestleyi</name>
    <dbReference type="NCBI Taxonomy" id="268141"/>
    <lineage>
        <taxon>Bacteria</taxon>
        <taxon>Bacillati</taxon>
        <taxon>Cyanobacteriota</taxon>
        <taxon>Cyanophyceae</taxon>
        <taxon>Leptolyngbyales</taxon>
        <taxon>Leptolyngbyaceae</taxon>
        <taxon>Phormidesmis</taxon>
    </lineage>
</organism>
<dbReference type="Pfam" id="PF11663">
    <property type="entry name" value="Toxin_YhaV"/>
    <property type="match status" value="1"/>
</dbReference>
<dbReference type="AlphaFoldDB" id="A0A2W4XDC9"/>
<proteinExistence type="predicted"/>
<gene>
    <name evidence="1" type="ORF">DCF15_11165</name>
</gene>
<evidence type="ECO:0000313" key="2">
    <source>
        <dbReference type="Proteomes" id="UP000249794"/>
    </source>
</evidence>
<dbReference type="InterPro" id="IPR021679">
    <property type="entry name" value="Toxin_endonuclease_YhaV"/>
</dbReference>
<name>A0A2W4XDC9_9CYAN</name>
<reference evidence="2" key="1">
    <citation type="submission" date="2018-04" db="EMBL/GenBank/DDBJ databases">
        <authorList>
            <person name="Cornet L."/>
        </authorList>
    </citation>
    <scope>NUCLEOTIDE SEQUENCE [LARGE SCALE GENOMIC DNA]</scope>
</reference>
<sequence length="165" mass="18771">MANKPSPQSATATSEGWMLLAHPVFVAKLEDFIAILERTKAKYPDTWQQKAIARFLKSLTHKILVEVPASDDFSEYRHGGKLGKSSRKSSYRNWYRAKPGSRNRLFFRVDIQMKVIVYVWINDLDHPRKEGDKNDPYLVFAKLLDSGTVPNDFADLLSSSGDLPV</sequence>
<comment type="caution">
    <text evidence="1">The sequence shown here is derived from an EMBL/GenBank/DDBJ whole genome shotgun (WGS) entry which is preliminary data.</text>
</comment>
<evidence type="ECO:0000313" key="1">
    <source>
        <dbReference type="EMBL" id="PZO55136.1"/>
    </source>
</evidence>